<evidence type="ECO:0000313" key="2">
    <source>
        <dbReference type="EMBL" id="ASN63670.1"/>
    </source>
</evidence>
<dbReference type="Pfam" id="PF00166">
    <property type="entry name" value="Cpn10"/>
    <property type="match status" value="1"/>
</dbReference>
<dbReference type="InterPro" id="IPR037124">
    <property type="entry name" value="Chaperonin_GroES_sf"/>
</dbReference>
<dbReference type="InterPro" id="IPR020818">
    <property type="entry name" value="Chaperonin_GroES"/>
</dbReference>
<organism evidence="2">
    <name type="scientific">uncultured virus</name>
    <dbReference type="NCBI Taxonomy" id="340016"/>
    <lineage>
        <taxon>Viruses</taxon>
        <taxon>environmental samples</taxon>
    </lineage>
</organism>
<dbReference type="InterPro" id="IPR011032">
    <property type="entry name" value="GroES-like_sf"/>
</dbReference>
<dbReference type="SUPFAM" id="SSF50129">
    <property type="entry name" value="GroES-like"/>
    <property type="match status" value="1"/>
</dbReference>
<accession>A0A221S409</accession>
<reference evidence="2" key="1">
    <citation type="submission" date="2016-03" db="EMBL/GenBank/DDBJ databases">
        <title>Novel chaperonins are prevalent in the virioplankton and link to viral biology and ecology.</title>
        <authorList>
            <person name="Marine R.L."/>
            <person name="Nasko D.J."/>
            <person name="Polson S.W."/>
            <person name="Wommack K.E."/>
        </authorList>
    </citation>
    <scope>NUCLEOTIDE SEQUENCE</scope>
</reference>
<proteinExistence type="predicted"/>
<dbReference type="GO" id="GO:0005524">
    <property type="term" value="F:ATP binding"/>
    <property type="evidence" value="ECO:0007669"/>
    <property type="project" value="InterPro"/>
</dbReference>
<protein>
    <submittedName>
        <fullName evidence="2">Co-chaperonin GroES</fullName>
    </submittedName>
</protein>
<dbReference type="EMBL" id="KU971076">
    <property type="protein sequence ID" value="ASN63670.1"/>
    <property type="molecule type" value="Genomic_DNA"/>
</dbReference>
<gene>
    <name evidence="2" type="primary">groES</name>
</gene>
<evidence type="ECO:0000256" key="1">
    <source>
        <dbReference type="ARBA" id="ARBA00023186"/>
    </source>
</evidence>
<keyword evidence="1" id="KW-0143">Chaperone</keyword>
<dbReference type="Gene3D" id="2.30.33.40">
    <property type="entry name" value="GroES chaperonin"/>
    <property type="match status" value="1"/>
</dbReference>
<name>A0A221S409_9VIRU</name>
<dbReference type="GO" id="GO:0044183">
    <property type="term" value="F:protein folding chaperone"/>
    <property type="evidence" value="ECO:0007669"/>
    <property type="project" value="InterPro"/>
</dbReference>
<sequence length="142" mass="16318">MMMSEIIMPNKTIVDFKGRNVKAEEEPKQEQKPTQLPEVRGYRILCAVPSVDDKYESGLIKADKTRHIEEHSTVVLFVIKLGDMAYQDKDRFPTGPWCKEGDFVITRAYSGTRIKIHGKEFRIINDDTVEAVVDDPRGYERA</sequence>